<dbReference type="GO" id="GO:0022857">
    <property type="term" value="F:transmembrane transporter activity"/>
    <property type="evidence" value="ECO:0007669"/>
    <property type="project" value="InterPro"/>
</dbReference>
<reference evidence="9" key="1">
    <citation type="submission" date="2019-09" db="EMBL/GenBank/DDBJ databases">
        <authorList>
            <person name="Liu S.-L."/>
            <person name="Chiang Y.-R."/>
            <person name="Fu H.-Y."/>
        </authorList>
    </citation>
    <scope>NUCLEOTIDE SEQUENCE</scope>
    <source>
        <strain evidence="9">THAL066</strain>
    </source>
</reference>
<dbReference type="GO" id="GO:0005524">
    <property type="term" value="F:ATP binding"/>
    <property type="evidence" value="ECO:0007669"/>
    <property type="project" value="UniProtKB-KW"/>
</dbReference>
<evidence type="ECO:0000259" key="8">
    <source>
        <dbReference type="SMART" id="SM00382"/>
    </source>
</evidence>
<dbReference type="AlphaFoldDB" id="A0A7G5VUC1"/>
<dbReference type="InterPro" id="IPR003439">
    <property type="entry name" value="ABC_transporter-like_ATP-bd"/>
</dbReference>
<accession>A0A7G5VUC1</accession>
<dbReference type="SUPFAM" id="SSF52540">
    <property type="entry name" value="P-loop containing nucleoside triphosphate hydrolases"/>
    <property type="match status" value="1"/>
</dbReference>
<evidence type="ECO:0000256" key="2">
    <source>
        <dbReference type="ARBA" id="ARBA00022448"/>
    </source>
</evidence>
<evidence type="ECO:0000256" key="1">
    <source>
        <dbReference type="ARBA" id="ARBA00014334"/>
    </source>
</evidence>
<keyword evidence="9" id="KW-0496">Mitochondrion</keyword>
<dbReference type="InterPro" id="IPR027417">
    <property type="entry name" value="P-loop_NTPase"/>
</dbReference>
<organism evidence="9">
    <name type="scientific">Cyanidiococcus yangmingshanensis</name>
    <dbReference type="NCBI Taxonomy" id="2690220"/>
    <lineage>
        <taxon>Eukaryota</taxon>
        <taxon>Rhodophyta</taxon>
        <taxon>Bangiophyceae</taxon>
        <taxon>Cyanidiales</taxon>
        <taxon>Cyanidiaceae</taxon>
        <taxon>Cyanidiococcus</taxon>
    </lineage>
</organism>
<dbReference type="CDD" id="cd00267">
    <property type="entry name" value="ABC_ATPase"/>
    <property type="match status" value="1"/>
</dbReference>
<evidence type="ECO:0000256" key="4">
    <source>
        <dbReference type="ARBA" id="ARBA00022748"/>
    </source>
</evidence>
<keyword evidence="4" id="KW-0201">Cytochrome c-type biogenesis</keyword>
<dbReference type="PANTHER" id="PTHR43499">
    <property type="entry name" value="ABC TRANSPORTER I FAMILY MEMBER 1"/>
    <property type="match status" value="1"/>
</dbReference>
<dbReference type="GeneID" id="60450163"/>
<evidence type="ECO:0000256" key="7">
    <source>
        <dbReference type="ARBA" id="ARBA00023136"/>
    </source>
</evidence>
<gene>
    <name evidence="9" type="primary">yejW</name>
</gene>
<dbReference type="PANTHER" id="PTHR43499:SF1">
    <property type="entry name" value="ABC TRANSPORTER I FAMILY MEMBER 1"/>
    <property type="match status" value="1"/>
</dbReference>
<keyword evidence="3" id="KW-0547">Nucleotide-binding</keyword>
<dbReference type="InterPro" id="IPR005895">
    <property type="entry name" value="ABC_transptr_haem_export_CcmA"/>
</dbReference>
<evidence type="ECO:0000256" key="5">
    <source>
        <dbReference type="ARBA" id="ARBA00022840"/>
    </source>
</evidence>
<geneLocation type="mitochondrion" evidence="9"/>
<dbReference type="SMART" id="SM00382">
    <property type="entry name" value="AAA"/>
    <property type="match status" value="1"/>
</dbReference>
<dbReference type="RefSeq" id="YP_009968187.1">
    <property type="nucleotide sequence ID" value="NC_051882.1"/>
</dbReference>
<protein>
    <recommendedName>
        <fullName evidence="1">Probable ATP-dependent transporter ycf16</fullName>
    </recommendedName>
</protein>
<keyword evidence="2" id="KW-0813">Transport</keyword>
<dbReference type="Pfam" id="PF00005">
    <property type="entry name" value="ABC_tran"/>
    <property type="match status" value="1"/>
</dbReference>
<dbReference type="InterPro" id="IPR003593">
    <property type="entry name" value="AAA+_ATPase"/>
</dbReference>
<dbReference type="EMBL" id="MN431656">
    <property type="protein sequence ID" value="QMX77288.1"/>
    <property type="molecule type" value="Genomic_DNA"/>
</dbReference>
<keyword evidence="6" id="KW-1278">Translocase</keyword>
<keyword evidence="5 9" id="KW-0067">ATP-binding</keyword>
<name>A0A7G5VUC1_9RHOD</name>
<dbReference type="Gene3D" id="3.40.50.300">
    <property type="entry name" value="P-loop containing nucleotide triphosphate hydrolases"/>
    <property type="match status" value="1"/>
</dbReference>
<proteinExistence type="predicted"/>
<dbReference type="GO" id="GO:0016887">
    <property type="term" value="F:ATP hydrolysis activity"/>
    <property type="evidence" value="ECO:0007669"/>
    <property type="project" value="InterPro"/>
</dbReference>
<sequence>MQNISKHISYIKSYFNIINISVIKENRYFFYKKNICLNKKETLYIKGKNGSGKTTLLRLAIGLKKFHEGSILWYNTYSHTRIFFLPNDSNLDFKDITLIPIIYEQTNHLKFLINLLSKHIDEKFEKLSTGEKKITQLSNLIIYPSPIWLLDEPESNLDEINQLKLKLAINLHLKNMGILFIATHKQNLYKYSIHL</sequence>
<dbReference type="GO" id="GO:0017004">
    <property type="term" value="P:cytochrome complex assembly"/>
    <property type="evidence" value="ECO:0007669"/>
    <property type="project" value="UniProtKB-KW"/>
</dbReference>
<evidence type="ECO:0000256" key="3">
    <source>
        <dbReference type="ARBA" id="ARBA00022741"/>
    </source>
</evidence>
<feature type="domain" description="AAA+ ATPase" evidence="8">
    <location>
        <begin position="39"/>
        <end position="192"/>
    </location>
</feature>
<keyword evidence="7" id="KW-0472">Membrane</keyword>
<evidence type="ECO:0000313" key="9">
    <source>
        <dbReference type="EMBL" id="QMX77288.1"/>
    </source>
</evidence>
<evidence type="ECO:0000256" key="6">
    <source>
        <dbReference type="ARBA" id="ARBA00022967"/>
    </source>
</evidence>